<feature type="chain" id="PRO_5021213774" description="Secreted protein" evidence="1">
    <location>
        <begin position="19"/>
        <end position="66"/>
    </location>
</feature>
<gene>
    <name evidence="2" type="ORF">AVEN_240960_1</name>
</gene>
<name>A0A4Y2K468_ARAVE</name>
<protein>
    <recommendedName>
        <fullName evidence="4">Secreted protein</fullName>
    </recommendedName>
</protein>
<keyword evidence="3" id="KW-1185">Reference proteome</keyword>
<comment type="caution">
    <text evidence="2">The sequence shown here is derived from an EMBL/GenBank/DDBJ whole genome shotgun (WGS) entry which is preliminary data.</text>
</comment>
<dbReference type="EMBL" id="BGPR01004164">
    <property type="protein sequence ID" value="GBM96648.1"/>
    <property type="molecule type" value="Genomic_DNA"/>
</dbReference>
<evidence type="ECO:0000256" key="1">
    <source>
        <dbReference type="SAM" id="SignalP"/>
    </source>
</evidence>
<reference evidence="2 3" key="1">
    <citation type="journal article" date="2019" name="Sci. Rep.">
        <title>Orb-weaving spider Araneus ventricosus genome elucidates the spidroin gene catalogue.</title>
        <authorList>
            <person name="Kono N."/>
            <person name="Nakamura H."/>
            <person name="Ohtoshi R."/>
            <person name="Moran D.A.P."/>
            <person name="Shinohara A."/>
            <person name="Yoshida Y."/>
            <person name="Fujiwara M."/>
            <person name="Mori M."/>
            <person name="Tomita M."/>
            <person name="Arakawa K."/>
        </authorList>
    </citation>
    <scope>NUCLEOTIDE SEQUENCE [LARGE SCALE GENOMIC DNA]</scope>
</reference>
<evidence type="ECO:0000313" key="2">
    <source>
        <dbReference type="EMBL" id="GBM96648.1"/>
    </source>
</evidence>
<dbReference type="Proteomes" id="UP000499080">
    <property type="component" value="Unassembled WGS sequence"/>
</dbReference>
<dbReference type="AlphaFoldDB" id="A0A4Y2K468"/>
<accession>A0A4Y2K468</accession>
<sequence length="66" mass="7404">MCSLRLAGKLFFVSLMYGMLNFGADCSATSRMRSEGQECIDILPPNYRMQDIPKPPGVFSILIIMK</sequence>
<evidence type="ECO:0008006" key="4">
    <source>
        <dbReference type="Google" id="ProtNLM"/>
    </source>
</evidence>
<organism evidence="2 3">
    <name type="scientific">Araneus ventricosus</name>
    <name type="common">Orbweaver spider</name>
    <name type="synonym">Epeira ventricosa</name>
    <dbReference type="NCBI Taxonomy" id="182803"/>
    <lineage>
        <taxon>Eukaryota</taxon>
        <taxon>Metazoa</taxon>
        <taxon>Ecdysozoa</taxon>
        <taxon>Arthropoda</taxon>
        <taxon>Chelicerata</taxon>
        <taxon>Arachnida</taxon>
        <taxon>Araneae</taxon>
        <taxon>Araneomorphae</taxon>
        <taxon>Entelegynae</taxon>
        <taxon>Araneoidea</taxon>
        <taxon>Araneidae</taxon>
        <taxon>Araneus</taxon>
    </lineage>
</organism>
<feature type="signal peptide" evidence="1">
    <location>
        <begin position="1"/>
        <end position="18"/>
    </location>
</feature>
<proteinExistence type="predicted"/>
<keyword evidence="1" id="KW-0732">Signal</keyword>
<evidence type="ECO:0000313" key="3">
    <source>
        <dbReference type="Proteomes" id="UP000499080"/>
    </source>
</evidence>